<dbReference type="InterPro" id="IPR050943">
    <property type="entry name" value="Glycosyltr_29_Sialyltrsf"/>
</dbReference>
<dbReference type="Pfam" id="PF00777">
    <property type="entry name" value="Glyco_transf_29"/>
    <property type="match status" value="1"/>
</dbReference>
<keyword evidence="4" id="KW-0808">Transferase</keyword>
<dbReference type="PANTHER" id="PTHR11987">
    <property type="entry name" value="ALPHA-2,8-SIALYLTRANSFERASE"/>
    <property type="match status" value="1"/>
</dbReference>
<gene>
    <name evidence="11" type="primary">ST8SIA4</name>
    <name evidence="11" type="ORF">BLAG_LOCUS2876</name>
</gene>
<dbReference type="Gene3D" id="3.90.1480.20">
    <property type="entry name" value="Glycosyl transferase family 29"/>
    <property type="match status" value="1"/>
</dbReference>
<dbReference type="PANTHER" id="PTHR11987:SF53">
    <property type="entry name" value="ALPHA-2,8-SIALYLTRANSFERASE 8F-LIKE"/>
    <property type="match status" value="1"/>
</dbReference>
<dbReference type="EMBL" id="OV696695">
    <property type="protein sequence ID" value="CAH1238171.1"/>
    <property type="molecule type" value="Genomic_DNA"/>
</dbReference>
<keyword evidence="10" id="KW-0325">Glycoprotein</keyword>
<evidence type="ECO:0000256" key="9">
    <source>
        <dbReference type="ARBA" id="ARBA00023136"/>
    </source>
</evidence>
<dbReference type="CDD" id="cd23963">
    <property type="entry name" value="GT29_ST8SIA"/>
    <property type="match status" value="1"/>
</dbReference>
<sequence length="310" mass="35093">MKISFDKDSNITDEDLHMLTIPQTWRYNKTAADLVRNASASLEINNLFWTAELGKALKKGKCPLKEAKKIPKRACLPSNIVGRHKTCALVGNGGILLGSNCGPEIDSYDYVARMNLPLVRGFEKDVGKRTNMTILNKETAKRLKLSAFLENRSRDVYESRLRAIEGSVLLIHSGSIHALLSALRQYGSLSFVGLASKTMRFFTDHDKLNGINIITSTIAGMRFVKLPTLGLTTVITLKTICDRLHLYGFYPFQKDLNKRTIPYHYFPGDPLRPIIPNVNGNHNMSWEYNFHRELHRRGVYRMHLGACRVS</sequence>
<evidence type="ECO:0000256" key="6">
    <source>
        <dbReference type="ARBA" id="ARBA00022968"/>
    </source>
</evidence>
<keyword evidence="6" id="KW-0735">Signal-anchor</keyword>
<keyword evidence="7" id="KW-1133">Transmembrane helix</keyword>
<evidence type="ECO:0000256" key="2">
    <source>
        <dbReference type="ARBA" id="ARBA00006003"/>
    </source>
</evidence>
<accession>A0A8J9YR34</accession>
<comment type="similarity">
    <text evidence="2">Belongs to the glycosyltransferase 29 family.</text>
</comment>
<keyword evidence="3" id="KW-0328">Glycosyltransferase</keyword>
<evidence type="ECO:0000256" key="3">
    <source>
        <dbReference type="ARBA" id="ARBA00022676"/>
    </source>
</evidence>
<organism evidence="11 12">
    <name type="scientific">Branchiostoma lanceolatum</name>
    <name type="common">Common lancelet</name>
    <name type="synonym">Amphioxus lanceolatum</name>
    <dbReference type="NCBI Taxonomy" id="7740"/>
    <lineage>
        <taxon>Eukaryota</taxon>
        <taxon>Metazoa</taxon>
        <taxon>Chordata</taxon>
        <taxon>Cephalochordata</taxon>
        <taxon>Leptocardii</taxon>
        <taxon>Amphioxiformes</taxon>
        <taxon>Branchiostomatidae</taxon>
        <taxon>Branchiostoma</taxon>
    </lineage>
</organism>
<keyword evidence="12" id="KW-1185">Reference proteome</keyword>
<protein>
    <submittedName>
        <fullName evidence="11">ST8SIA4 protein</fullName>
    </submittedName>
</protein>
<evidence type="ECO:0000256" key="4">
    <source>
        <dbReference type="ARBA" id="ARBA00022679"/>
    </source>
</evidence>
<dbReference type="GO" id="GO:0000139">
    <property type="term" value="C:Golgi membrane"/>
    <property type="evidence" value="ECO:0007669"/>
    <property type="project" value="UniProtKB-SubCell"/>
</dbReference>
<evidence type="ECO:0000256" key="1">
    <source>
        <dbReference type="ARBA" id="ARBA00004323"/>
    </source>
</evidence>
<dbReference type="GO" id="GO:0009311">
    <property type="term" value="P:oligosaccharide metabolic process"/>
    <property type="evidence" value="ECO:0007669"/>
    <property type="project" value="TreeGrafter"/>
</dbReference>
<keyword evidence="8" id="KW-0333">Golgi apparatus</keyword>
<dbReference type="AlphaFoldDB" id="A0A8J9YR34"/>
<evidence type="ECO:0000256" key="5">
    <source>
        <dbReference type="ARBA" id="ARBA00022692"/>
    </source>
</evidence>
<dbReference type="InterPro" id="IPR038578">
    <property type="entry name" value="GT29-like_sf"/>
</dbReference>
<evidence type="ECO:0000256" key="8">
    <source>
        <dbReference type="ARBA" id="ARBA00023034"/>
    </source>
</evidence>
<keyword evidence="9" id="KW-0472">Membrane</keyword>
<evidence type="ECO:0000313" key="11">
    <source>
        <dbReference type="EMBL" id="CAH1238171.1"/>
    </source>
</evidence>
<evidence type="ECO:0000256" key="7">
    <source>
        <dbReference type="ARBA" id="ARBA00022989"/>
    </source>
</evidence>
<keyword evidence="5" id="KW-0812">Transmembrane</keyword>
<name>A0A8J9YR34_BRALA</name>
<dbReference type="OrthoDB" id="10264956at2759"/>
<dbReference type="GO" id="GO:0006491">
    <property type="term" value="P:N-glycan processing"/>
    <property type="evidence" value="ECO:0007669"/>
    <property type="project" value="TreeGrafter"/>
</dbReference>
<comment type="subcellular location">
    <subcellularLocation>
        <location evidence="1">Golgi apparatus membrane</location>
        <topology evidence="1">Single-pass type II membrane protein</topology>
    </subcellularLocation>
</comment>
<evidence type="ECO:0000256" key="10">
    <source>
        <dbReference type="ARBA" id="ARBA00023180"/>
    </source>
</evidence>
<evidence type="ECO:0000313" key="12">
    <source>
        <dbReference type="Proteomes" id="UP000838412"/>
    </source>
</evidence>
<dbReference type="InterPro" id="IPR001675">
    <property type="entry name" value="Glyco_trans_29"/>
</dbReference>
<dbReference type="Proteomes" id="UP000838412">
    <property type="component" value="Chromosome 10"/>
</dbReference>
<dbReference type="GO" id="GO:0003828">
    <property type="term" value="F:alpha-N-acetylneuraminate alpha-2,8-sialyltransferase activity"/>
    <property type="evidence" value="ECO:0007669"/>
    <property type="project" value="TreeGrafter"/>
</dbReference>
<proteinExistence type="inferred from homology"/>
<reference evidence="11" key="1">
    <citation type="submission" date="2022-01" db="EMBL/GenBank/DDBJ databases">
        <authorList>
            <person name="Braso-Vives M."/>
        </authorList>
    </citation>
    <scope>NUCLEOTIDE SEQUENCE</scope>
</reference>